<dbReference type="SUPFAM" id="SSF47384">
    <property type="entry name" value="Homodimeric domain of signal transducing histidine kinase"/>
    <property type="match status" value="1"/>
</dbReference>
<evidence type="ECO:0000313" key="15">
    <source>
        <dbReference type="EMBL" id="KPQ36117.1"/>
    </source>
</evidence>
<dbReference type="Pfam" id="PF02518">
    <property type="entry name" value="HATPase_c"/>
    <property type="match status" value="1"/>
</dbReference>
<dbReference type="PROSITE" id="PS50109">
    <property type="entry name" value="HIS_KIN"/>
    <property type="match status" value="1"/>
</dbReference>
<dbReference type="EMBL" id="LJZR01000008">
    <property type="protein sequence ID" value="KPQ36117.1"/>
    <property type="molecule type" value="Genomic_DNA"/>
</dbReference>
<evidence type="ECO:0000313" key="16">
    <source>
        <dbReference type="Proteomes" id="UP000050465"/>
    </source>
</evidence>
<evidence type="ECO:0000256" key="4">
    <source>
        <dbReference type="ARBA" id="ARBA00022553"/>
    </source>
</evidence>
<organism evidence="15 16">
    <name type="scientific">Phormidesmis priestleyi Ana</name>
    <dbReference type="NCBI Taxonomy" id="1666911"/>
    <lineage>
        <taxon>Bacteria</taxon>
        <taxon>Bacillati</taxon>
        <taxon>Cyanobacteriota</taxon>
        <taxon>Cyanophyceae</taxon>
        <taxon>Leptolyngbyales</taxon>
        <taxon>Leptolyngbyaceae</taxon>
        <taxon>Phormidesmis</taxon>
    </lineage>
</organism>
<feature type="domain" description="HAMP" evidence="14">
    <location>
        <begin position="214"/>
        <end position="268"/>
    </location>
</feature>
<dbReference type="SUPFAM" id="SSF55874">
    <property type="entry name" value="ATPase domain of HSP90 chaperone/DNA topoisomerase II/histidine kinase"/>
    <property type="match status" value="1"/>
</dbReference>
<comment type="subcellular location">
    <subcellularLocation>
        <location evidence="2">Membrane</location>
    </subcellularLocation>
</comment>
<comment type="catalytic activity">
    <reaction evidence="1">
        <text>ATP + protein L-histidine = ADP + protein N-phospho-L-histidine.</text>
        <dbReference type="EC" id="2.7.13.3"/>
    </reaction>
</comment>
<evidence type="ECO:0000256" key="6">
    <source>
        <dbReference type="ARBA" id="ARBA00022692"/>
    </source>
</evidence>
<evidence type="ECO:0000256" key="1">
    <source>
        <dbReference type="ARBA" id="ARBA00000085"/>
    </source>
</evidence>
<name>A0A0P7YXZ5_9CYAN</name>
<feature type="coiled-coil region" evidence="11">
    <location>
        <begin position="307"/>
        <end position="334"/>
    </location>
</feature>
<dbReference type="InterPro" id="IPR036097">
    <property type="entry name" value="HisK_dim/P_sf"/>
</dbReference>
<protein>
    <recommendedName>
        <fullName evidence="3">histidine kinase</fullName>
        <ecNumber evidence="3">2.7.13.3</ecNumber>
    </recommendedName>
</protein>
<dbReference type="CDD" id="cd06225">
    <property type="entry name" value="HAMP"/>
    <property type="match status" value="1"/>
</dbReference>
<dbReference type="STRING" id="1666911.HLUCCA11_07855"/>
<dbReference type="GO" id="GO:0005886">
    <property type="term" value="C:plasma membrane"/>
    <property type="evidence" value="ECO:0007669"/>
    <property type="project" value="TreeGrafter"/>
</dbReference>
<dbReference type="InterPro" id="IPR036890">
    <property type="entry name" value="HATPase_C_sf"/>
</dbReference>
<dbReference type="Proteomes" id="UP000050465">
    <property type="component" value="Unassembled WGS sequence"/>
</dbReference>
<keyword evidence="11" id="KW-0175">Coiled coil</keyword>
<evidence type="ECO:0000259" key="14">
    <source>
        <dbReference type="PROSITE" id="PS50885"/>
    </source>
</evidence>
<keyword evidence="4" id="KW-0597">Phosphoprotein</keyword>
<keyword evidence="6 12" id="KW-0812">Transmembrane</keyword>
<feature type="transmembrane region" description="Helical" evidence="12">
    <location>
        <begin position="29"/>
        <end position="54"/>
    </location>
</feature>
<evidence type="ECO:0000256" key="8">
    <source>
        <dbReference type="ARBA" id="ARBA00022989"/>
    </source>
</evidence>
<comment type="caution">
    <text evidence="15">The sequence shown here is derived from an EMBL/GenBank/DDBJ whole genome shotgun (WGS) entry which is preliminary data.</text>
</comment>
<evidence type="ECO:0000256" key="10">
    <source>
        <dbReference type="ARBA" id="ARBA00023136"/>
    </source>
</evidence>
<evidence type="ECO:0000259" key="13">
    <source>
        <dbReference type="PROSITE" id="PS50109"/>
    </source>
</evidence>
<dbReference type="InterPro" id="IPR003660">
    <property type="entry name" value="HAMP_dom"/>
</dbReference>
<dbReference type="InterPro" id="IPR050428">
    <property type="entry name" value="TCS_sensor_his_kinase"/>
</dbReference>
<dbReference type="PANTHER" id="PTHR45436">
    <property type="entry name" value="SENSOR HISTIDINE KINASE YKOH"/>
    <property type="match status" value="1"/>
</dbReference>
<dbReference type="PATRIC" id="fig|1666911.3.peg.3882"/>
<accession>A0A0P7YXZ5</accession>
<evidence type="ECO:0000256" key="12">
    <source>
        <dbReference type="SAM" id="Phobius"/>
    </source>
</evidence>
<reference evidence="15 16" key="1">
    <citation type="submission" date="2015-09" db="EMBL/GenBank/DDBJ databases">
        <title>Identification and resolution of microdiversity through metagenomic sequencing of parallel consortia.</title>
        <authorList>
            <person name="Nelson W.C."/>
            <person name="Romine M.F."/>
            <person name="Lindemann S.R."/>
        </authorList>
    </citation>
    <scope>NUCLEOTIDE SEQUENCE [LARGE SCALE GENOMIC DNA]</scope>
    <source>
        <strain evidence="15">Ana</strain>
    </source>
</reference>
<dbReference type="EC" id="2.7.13.3" evidence="3"/>
<gene>
    <name evidence="15" type="ORF">HLUCCA11_07855</name>
</gene>
<dbReference type="GO" id="GO:0000155">
    <property type="term" value="F:phosphorelay sensor kinase activity"/>
    <property type="evidence" value="ECO:0007669"/>
    <property type="project" value="InterPro"/>
</dbReference>
<evidence type="ECO:0000256" key="3">
    <source>
        <dbReference type="ARBA" id="ARBA00012438"/>
    </source>
</evidence>
<dbReference type="SMART" id="SM00387">
    <property type="entry name" value="HATPase_c"/>
    <property type="match status" value="1"/>
</dbReference>
<dbReference type="CDD" id="cd00075">
    <property type="entry name" value="HATPase"/>
    <property type="match status" value="1"/>
</dbReference>
<evidence type="ECO:0000256" key="7">
    <source>
        <dbReference type="ARBA" id="ARBA00022777"/>
    </source>
</evidence>
<dbReference type="InterPro" id="IPR005467">
    <property type="entry name" value="His_kinase_dom"/>
</dbReference>
<evidence type="ECO:0000256" key="9">
    <source>
        <dbReference type="ARBA" id="ARBA00023012"/>
    </source>
</evidence>
<feature type="domain" description="Histidine kinase" evidence="13">
    <location>
        <begin position="276"/>
        <end position="496"/>
    </location>
</feature>
<keyword evidence="8 12" id="KW-1133">Transmembrane helix</keyword>
<evidence type="ECO:0000256" key="11">
    <source>
        <dbReference type="SAM" id="Coils"/>
    </source>
</evidence>
<dbReference type="InterPro" id="IPR004358">
    <property type="entry name" value="Sig_transdc_His_kin-like_C"/>
</dbReference>
<dbReference type="PROSITE" id="PS50885">
    <property type="entry name" value="HAMP"/>
    <property type="match status" value="1"/>
</dbReference>
<dbReference type="PRINTS" id="PR00344">
    <property type="entry name" value="BCTRLSENSOR"/>
</dbReference>
<dbReference type="Pfam" id="PF00512">
    <property type="entry name" value="HisKA"/>
    <property type="match status" value="1"/>
</dbReference>
<keyword evidence="9" id="KW-0902">Two-component regulatory system</keyword>
<feature type="transmembrane region" description="Helical" evidence="12">
    <location>
        <begin position="194"/>
        <end position="213"/>
    </location>
</feature>
<dbReference type="PANTHER" id="PTHR45436:SF5">
    <property type="entry name" value="SENSOR HISTIDINE KINASE TRCS"/>
    <property type="match status" value="1"/>
</dbReference>
<dbReference type="SMART" id="SM00388">
    <property type="entry name" value="HisKA"/>
    <property type="match status" value="1"/>
</dbReference>
<dbReference type="AlphaFoldDB" id="A0A0P7YXZ5"/>
<evidence type="ECO:0000256" key="2">
    <source>
        <dbReference type="ARBA" id="ARBA00004370"/>
    </source>
</evidence>
<dbReference type="Gene3D" id="3.30.565.10">
    <property type="entry name" value="Histidine kinase-like ATPase, C-terminal domain"/>
    <property type="match status" value="1"/>
</dbReference>
<dbReference type="InterPro" id="IPR003661">
    <property type="entry name" value="HisK_dim/P_dom"/>
</dbReference>
<dbReference type="FunFam" id="1.10.287.130:FF:000001">
    <property type="entry name" value="Two-component sensor histidine kinase"/>
    <property type="match status" value="1"/>
</dbReference>
<dbReference type="CDD" id="cd00082">
    <property type="entry name" value="HisKA"/>
    <property type="match status" value="1"/>
</dbReference>
<keyword evidence="7 15" id="KW-0418">Kinase</keyword>
<proteinExistence type="predicted"/>
<keyword evidence="10 12" id="KW-0472">Membrane</keyword>
<dbReference type="Gene3D" id="6.10.340.10">
    <property type="match status" value="1"/>
</dbReference>
<dbReference type="InterPro" id="IPR003594">
    <property type="entry name" value="HATPase_dom"/>
</dbReference>
<evidence type="ECO:0000256" key="5">
    <source>
        <dbReference type="ARBA" id="ARBA00022679"/>
    </source>
</evidence>
<dbReference type="FunFam" id="3.30.565.10:FF:000006">
    <property type="entry name" value="Sensor histidine kinase WalK"/>
    <property type="match status" value="1"/>
</dbReference>
<dbReference type="Gene3D" id="1.10.287.130">
    <property type="match status" value="1"/>
</dbReference>
<keyword evidence="5" id="KW-0808">Transferase</keyword>
<sequence>MYRIVEHHHLTLGANSLFFMKSVIDPHSIQFRLTVGMVLASTLGISGLTGWVNFRMRQLLVENHKENARMVASRLGEDVDLYEKTTVVSQALAMAIDYREQPDVAIWVIADSGELVAASRTLSMGSWQVDGFADKLMTVVPQQNKGLDVINFQNRYLVTCSSPLSIQGQVIGTLYVVDDVTKDRESLTRITRTLALSSLLVIGVGAIATALYVNRAIRPIRKMNRLAADISAYNLADTRLEFDRAPTEVQQLAQTCNMMISRLSAAWDQQRQFVSDVSHELRTPLTLVHGYLQSTLRRSDNLTPPQKEGLEIAADEADRTIRLLQDLLDLARADGGHLRFQLESEPLHKILAEVLEMSQYVSESPKKKLSRRIHADLQPVYALADRNRLKQVLINLIDNALKYSEDDKPIQVTLRELGDSAYIEVKDQGCGIPLADLNKIFEPFYRVDEARSRATGGTGLGLSIVKTLVEGMNGTLKVHSKLGKGSLFTVILPISPKLSPK</sequence>